<evidence type="ECO:0000313" key="10">
    <source>
        <dbReference type="Proteomes" id="UP000001662"/>
    </source>
</evidence>
<dbReference type="GO" id="GO:0005886">
    <property type="term" value="C:plasma membrane"/>
    <property type="evidence" value="ECO:0007669"/>
    <property type="project" value="UniProtKB-SubCell"/>
</dbReference>
<dbReference type="PaxDb" id="610130-Closa_1229"/>
<evidence type="ECO:0000313" key="9">
    <source>
        <dbReference type="EMBL" id="ADL03835.1"/>
    </source>
</evidence>
<feature type="transmembrane region" description="Helical" evidence="8">
    <location>
        <begin position="223"/>
        <end position="244"/>
    </location>
</feature>
<dbReference type="GO" id="GO:0055085">
    <property type="term" value="P:transmembrane transport"/>
    <property type="evidence" value="ECO:0007669"/>
    <property type="project" value="InterPro"/>
</dbReference>
<keyword evidence="4" id="KW-1003">Cell membrane</keyword>
<feature type="transmembrane region" description="Helical" evidence="8">
    <location>
        <begin position="250"/>
        <end position="273"/>
    </location>
</feature>
<feature type="transmembrane region" description="Helical" evidence="8">
    <location>
        <begin position="193"/>
        <end position="211"/>
    </location>
</feature>
<proteinExistence type="inferred from homology"/>
<feature type="transmembrane region" description="Helical" evidence="8">
    <location>
        <begin position="285"/>
        <end position="307"/>
    </location>
</feature>
<dbReference type="HOGENOM" id="CLU_056175_1_0_9"/>
<dbReference type="Pfam" id="PF03547">
    <property type="entry name" value="Mem_trans"/>
    <property type="match status" value="1"/>
</dbReference>
<keyword evidence="5 8" id="KW-0812">Transmembrane</keyword>
<keyword evidence="10" id="KW-1185">Reference proteome</keyword>
<evidence type="ECO:0000256" key="2">
    <source>
        <dbReference type="ARBA" id="ARBA00010145"/>
    </source>
</evidence>
<feature type="transmembrane region" description="Helical" evidence="8">
    <location>
        <begin position="101"/>
        <end position="121"/>
    </location>
</feature>
<feature type="transmembrane region" description="Helical" evidence="8">
    <location>
        <begin position="162"/>
        <end position="181"/>
    </location>
</feature>
<dbReference type="STRING" id="610130.Closa_1229"/>
<feature type="transmembrane region" description="Helical" evidence="8">
    <location>
        <begin position="12"/>
        <end position="29"/>
    </location>
</feature>
<dbReference type="InterPro" id="IPR038770">
    <property type="entry name" value="Na+/solute_symporter_sf"/>
</dbReference>
<dbReference type="eggNOG" id="COG0679">
    <property type="taxonomic scope" value="Bacteria"/>
</dbReference>
<gene>
    <name evidence="9" type="ordered locus">Closa_1229</name>
</gene>
<keyword evidence="6 8" id="KW-1133">Transmembrane helix</keyword>
<evidence type="ECO:0000256" key="6">
    <source>
        <dbReference type="ARBA" id="ARBA00022989"/>
    </source>
</evidence>
<reference evidence="9" key="1">
    <citation type="submission" date="2010-07" db="EMBL/GenBank/DDBJ databases">
        <title>Complete sequence of Clostridium saccharolyticum WM1.</title>
        <authorList>
            <consortium name="US DOE Joint Genome Institute"/>
            <person name="Lucas S."/>
            <person name="Copeland A."/>
            <person name="Lapidus A."/>
            <person name="Cheng J.-F."/>
            <person name="Bruce D."/>
            <person name="Goodwin L."/>
            <person name="Pitluck S."/>
            <person name="Chertkov O."/>
            <person name="Detter J.C."/>
            <person name="Han C."/>
            <person name="Tapia R."/>
            <person name="Land M."/>
            <person name="Hauser L."/>
            <person name="Chang Y.-J."/>
            <person name="Jeffries C."/>
            <person name="Kyrpides N."/>
            <person name="Ivanova N."/>
            <person name="Mikhailova N."/>
            <person name="Mouttaki H."/>
            <person name="Lin L."/>
            <person name="Zhou J."/>
            <person name="Hemme C.L."/>
            <person name="Woyke T."/>
        </authorList>
    </citation>
    <scope>NUCLEOTIDE SEQUENCE [LARGE SCALE GENOMIC DNA]</scope>
    <source>
        <strain evidence="9">WM1</strain>
    </source>
</reference>
<keyword evidence="3" id="KW-0813">Transport</keyword>
<evidence type="ECO:0000256" key="3">
    <source>
        <dbReference type="ARBA" id="ARBA00022448"/>
    </source>
</evidence>
<dbReference type="KEGG" id="csh:Closa_1229"/>
<comment type="similarity">
    <text evidence="2">Belongs to the auxin efflux carrier (TC 2.A.69) family.</text>
</comment>
<evidence type="ECO:0000256" key="5">
    <source>
        <dbReference type="ARBA" id="ARBA00022692"/>
    </source>
</evidence>
<dbReference type="Proteomes" id="UP000001662">
    <property type="component" value="Chromosome"/>
</dbReference>
<comment type="subcellular location">
    <subcellularLocation>
        <location evidence="1">Cell membrane</location>
        <topology evidence="1">Multi-pass membrane protein</topology>
    </subcellularLocation>
</comment>
<accession>D9R883</accession>
<protein>
    <submittedName>
        <fullName evidence="9">Auxin Efflux Carrier</fullName>
    </submittedName>
</protein>
<sequence length="308" mass="32804">MNLAHITVNKIIEMFLIMMIGAAALKTGVVESGTSKKMSGVLLNVITPCMIIVSYQMEFDKDLLIGLVVTVILSGASLILSIFLSGILVKDRENPDMAVERMSIVYSNCGFIGLPIVNGLLGPKGVFFMTAYITAFNILIWSHGIMLMRGRAGGLMSSMKSFINPSTVAIGAGILFFVAGLHLPEVIRNPLSMVGAMNTPVAMLISGMNLAESELLSCLKKPRTYMISAAKLLVIPLITLLLLLAVRVDYAIAVTILVASACPSGATGAMFALQYNKDSQYASKLLAVTTVFSLVTIPAVMLAAGMVF</sequence>
<evidence type="ECO:0000256" key="7">
    <source>
        <dbReference type="ARBA" id="ARBA00023136"/>
    </source>
</evidence>
<organism evidence="9 10">
    <name type="scientific">Lacrimispora saccharolytica (strain ATCC 35040 / DSM 2544 / NRCC 2533 / WM1)</name>
    <name type="common">Clostridium saccharolyticum</name>
    <dbReference type="NCBI Taxonomy" id="610130"/>
    <lineage>
        <taxon>Bacteria</taxon>
        <taxon>Bacillati</taxon>
        <taxon>Bacillota</taxon>
        <taxon>Clostridia</taxon>
        <taxon>Lachnospirales</taxon>
        <taxon>Lachnospiraceae</taxon>
        <taxon>Lacrimispora</taxon>
    </lineage>
</organism>
<dbReference type="InterPro" id="IPR004776">
    <property type="entry name" value="Mem_transp_PIN-like"/>
</dbReference>
<feature type="transmembrane region" description="Helical" evidence="8">
    <location>
        <begin position="41"/>
        <end position="57"/>
    </location>
</feature>
<dbReference type="PANTHER" id="PTHR36838">
    <property type="entry name" value="AUXIN EFFLUX CARRIER FAMILY PROTEIN"/>
    <property type="match status" value="1"/>
</dbReference>
<dbReference type="Gene3D" id="1.20.1530.20">
    <property type="match status" value="1"/>
</dbReference>
<evidence type="ECO:0000256" key="4">
    <source>
        <dbReference type="ARBA" id="ARBA00022475"/>
    </source>
</evidence>
<keyword evidence="7 8" id="KW-0472">Membrane</keyword>
<dbReference type="PANTHER" id="PTHR36838:SF1">
    <property type="entry name" value="SLR1864 PROTEIN"/>
    <property type="match status" value="1"/>
</dbReference>
<name>D9R883_LACSW</name>
<evidence type="ECO:0000256" key="8">
    <source>
        <dbReference type="SAM" id="Phobius"/>
    </source>
</evidence>
<feature type="transmembrane region" description="Helical" evidence="8">
    <location>
        <begin position="127"/>
        <end position="150"/>
    </location>
</feature>
<feature type="transmembrane region" description="Helical" evidence="8">
    <location>
        <begin position="63"/>
        <end position="89"/>
    </location>
</feature>
<dbReference type="AlphaFoldDB" id="D9R883"/>
<dbReference type="EMBL" id="CP002109">
    <property type="protein sequence ID" value="ADL03835.1"/>
    <property type="molecule type" value="Genomic_DNA"/>
</dbReference>
<evidence type="ECO:0000256" key="1">
    <source>
        <dbReference type="ARBA" id="ARBA00004651"/>
    </source>
</evidence>